<dbReference type="Proteomes" id="UP000292423">
    <property type="component" value="Unassembled WGS sequence"/>
</dbReference>
<dbReference type="AlphaFoldDB" id="A0A4Q7YP97"/>
<dbReference type="EMBL" id="SHKX01000013">
    <property type="protein sequence ID" value="RZU38515.1"/>
    <property type="molecule type" value="Genomic_DNA"/>
</dbReference>
<organism evidence="1 2">
    <name type="scientific">Fluviicoccus keumensis</name>
    <dbReference type="NCBI Taxonomy" id="1435465"/>
    <lineage>
        <taxon>Bacteria</taxon>
        <taxon>Pseudomonadati</taxon>
        <taxon>Pseudomonadota</taxon>
        <taxon>Gammaproteobacteria</taxon>
        <taxon>Moraxellales</taxon>
        <taxon>Moraxellaceae</taxon>
        <taxon>Fluviicoccus</taxon>
    </lineage>
</organism>
<accession>A0A4Q7YP97</accession>
<evidence type="ECO:0000313" key="1">
    <source>
        <dbReference type="EMBL" id="RZU38515.1"/>
    </source>
</evidence>
<proteinExistence type="predicted"/>
<keyword evidence="2" id="KW-1185">Reference proteome</keyword>
<reference evidence="1 2" key="1">
    <citation type="submission" date="2019-02" db="EMBL/GenBank/DDBJ databases">
        <title>Genomic Encyclopedia of Type Strains, Phase IV (KMG-IV): sequencing the most valuable type-strain genomes for metagenomic binning, comparative biology and taxonomic classification.</title>
        <authorList>
            <person name="Goeker M."/>
        </authorList>
    </citation>
    <scope>NUCLEOTIDE SEQUENCE [LARGE SCALE GENOMIC DNA]</scope>
    <source>
        <strain evidence="1 2">DSM 105135</strain>
    </source>
</reference>
<name>A0A4Q7YP97_9GAMM</name>
<gene>
    <name evidence="1" type="ORF">EV700_2450</name>
</gene>
<comment type="caution">
    <text evidence="1">The sequence shown here is derived from an EMBL/GenBank/DDBJ whole genome shotgun (WGS) entry which is preliminary data.</text>
</comment>
<sequence length="42" mass="4470">MPAENLKPESNIYFTSERDVLSSAAPPLGYSPVTPNSIGAFT</sequence>
<evidence type="ECO:0000313" key="2">
    <source>
        <dbReference type="Proteomes" id="UP000292423"/>
    </source>
</evidence>
<protein>
    <submittedName>
        <fullName evidence="1">Uncharacterized protein</fullName>
    </submittedName>
</protein>